<dbReference type="Proteomes" id="UP000283543">
    <property type="component" value="Unassembled WGS sequence"/>
</dbReference>
<feature type="region of interest" description="Disordered" evidence="1">
    <location>
        <begin position="101"/>
        <end position="130"/>
    </location>
</feature>
<feature type="signal peptide" evidence="2">
    <location>
        <begin position="1"/>
        <end position="24"/>
    </location>
</feature>
<organism evidence="3 5">
    <name type="scientific">Aphanomyces astaci</name>
    <name type="common">Crayfish plague agent</name>
    <dbReference type="NCBI Taxonomy" id="112090"/>
    <lineage>
        <taxon>Eukaryota</taxon>
        <taxon>Sar</taxon>
        <taxon>Stramenopiles</taxon>
        <taxon>Oomycota</taxon>
        <taxon>Saprolegniomycetes</taxon>
        <taxon>Saprolegniales</taxon>
        <taxon>Verrucalvaceae</taxon>
        <taxon>Aphanomyces</taxon>
    </lineage>
</organism>
<dbReference type="Proteomes" id="UP000265427">
    <property type="component" value="Unassembled WGS sequence"/>
</dbReference>
<evidence type="ECO:0000256" key="2">
    <source>
        <dbReference type="SAM" id="SignalP"/>
    </source>
</evidence>
<keyword evidence="2" id="KW-0732">Signal</keyword>
<sequence length="184" mass="20050">MSSFLICSIAVICAIVVSMPLAVATTSDKWEAPVPTTNKRVIVLHHRHGYVSTQNDVISSEEHAGLRRLIANVNAPESNRQGAIPAEYAVNLMQPFGGASASAEASARDKQKAEASSLDKAHSGMSAQKKADRGDIFYEKLIIFKTSHNRIKENAESDNKRLSSKDMSQEVDRGQKAKQIQTVT</sequence>
<evidence type="ECO:0000313" key="3">
    <source>
        <dbReference type="EMBL" id="RHY16770.1"/>
    </source>
</evidence>
<name>A0A397BE29_APHAT</name>
<accession>A0A397BE29</accession>
<proteinExistence type="predicted"/>
<evidence type="ECO:0000256" key="1">
    <source>
        <dbReference type="SAM" id="MobiDB-lite"/>
    </source>
</evidence>
<feature type="chain" id="PRO_5036334611" evidence="2">
    <location>
        <begin position="25"/>
        <end position="184"/>
    </location>
</feature>
<comment type="caution">
    <text evidence="3">The sequence shown here is derived from an EMBL/GenBank/DDBJ whole genome shotgun (WGS) entry which is preliminary data.</text>
</comment>
<feature type="compositionally biased region" description="Basic and acidic residues" evidence="1">
    <location>
        <begin position="152"/>
        <end position="175"/>
    </location>
</feature>
<dbReference type="EMBL" id="QUSZ01003883">
    <property type="protein sequence ID" value="RHY16770.1"/>
    <property type="molecule type" value="Genomic_DNA"/>
</dbReference>
<dbReference type="EMBL" id="QUTB01005903">
    <property type="protein sequence ID" value="RHY52694.1"/>
    <property type="molecule type" value="Genomic_DNA"/>
</dbReference>
<evidence type="ECO:0000313" key="6">
    <source>
        <dbReference type="Proteomes" id="UP000283543"/>
    </source>
</evidence>
<evidence type="ECO:0000313" key="4">
    <source>
        <dbReference type="EMBL" id="RHY52694.1"/>
    </source>
</evidence>
<gene>
    <name evidence="4" type="ORF">DYB34_001921</name>
    <name evidence="3" type="ORF">DYB36_003479</name>
</gene>
<feature type="compositionally biased region" description="Basic and acidic residues" evidence="1">
    <location>
        <begin position="106"/>
        <end position="122"/>
    </location>
</feature>
<evidence type="ECO:0000313" key="5">
    <source>
        <dbReference type="Proteomes" id="UP000265427"/>
    </source>
</evidence>
<dbReference type="AlphaFoldDB" id="A0A397BE29"/>
<dbReference type="VEuPathDB" id="FungiDB:H257_19083"/>
<protein>
    <submittedName>
        <fullName evidence="3">Uncharacterized protein</fullName>
    </submittedName>
</protein>
<reference evidence="5 6" key="1">
    <citation type="submission" date="2018-08" db="EMBL/GenBank/DDBJ databases">
        <title>Aphanomyces genome sequencing and annotation.</title>
        <authorList>
            <person name="Minardi D."/>
            <person name="Oidtmann B."/>
            <person name="Van Der Giezen M."/>
            <person name="Studholme D.J."/>
        </authorList>
    </citation>
    <scope>NUCLEOTIDE SEQUENCE [LARGE SCALE GENOMIC DNA]</scope>
    <source>
        <strain evidence="3 5">Kv</strain>
        <strain evidence="4 6">Si</strain>
    </source>
</reference>
<feature type="region of interest" description="Disordered" evidence="1">
    <location>
        <begin position="152"/>
        <end position="184"/>
    </location>
</feature>